<evidence type="ECO:0000256" key="6">
    <source>
        <dbReference type="PIRSR" id="PIRSR610109-1"/>
    </source>
</evidence>
<dbReference type="Gene3D" id="1.10.580.10">
    <property type="entry name" value="Citrate Synthase, domain 1"/>
    <property type="match status" value="1"/>
</dbReference>
<sequence>MPLTSPSVSRLPRQVPSRLFHRVALPHFPKTLRETLQEVIPAKQEQLKKLKTEHGNTVVGDVKVDNIIGGMRGLKAMLWDASVLDPIEGIRFHGLSIPDCQKVLPPAPGGKEILPESMLWLLLTGQVPTPEQTLGLSRELAEKGELPKFLVELVDSFPQTLHPMTQLSMAVAALNHDSSFQAAYEKGIKKTEYWTHTLEDCINLIARLPALAARIYRNVYKPGTPLPAINKDLDLVGNYSNLLGYGDNESLTEYLRLYIALHGDHEGGNASAHTAHLVGSTLADPYLAYSAALSALAGPLHGLANQEVLRWQMAMQKELGSDVSLEQIKEYLWKTLKSGQVVPGYGHGVLRNPDPRFIALQEFCETRPELRDSPIIKLVQQTFQVAPDVLKEHGKTKNPYPNVDAASGCVLYHYGLTEFKYYTVIFGVSRALGALTQLVWARALGLPLERPKSVSIDVLQQLVKQP</sequence>
<evidence type="ECO:0000256" key="5">
    <source>
        <dbReference type="ARBA" id="ARBA00023128"/>
    </source>
</evidence>
<evidence type="ECO:0000256" key="1">
    <source>
        <dbReference type="ARBA" id="ARBA00004173"/>
    </source>
</evidence>
<dbReference type="PANTHER" id="PTHR11739:SF15">
    <property type="entry name" value="CITRATE SYNTHASE 3, MITOCHONDRIAL"/>
    <property type="match status" value="1"/>
</dbReference>
<dbReference type="InterPro" id="IPR019810">
    <property type="entry name" value="Citrate_synthase_AS"/>
</dbReference>
<dbReference type="GO" id="GO:0005759">
    <property type="term" value="C:mitochondrial matrix"/>
    <property type="evidence" value="ECO:0007669"/>
    <property type="project" value="TreeGrafter"/>
</dbReference>
<comment type="similarity">
    <text evidence="2 7">Belongs to the citrate synthase family.</text>
</comment>
<dbReference type="PANTHER" id="PTHR11739">
    <property type="entry name" value="CITRATE SYNTHASE"/>
    <property type="match status" value="1"/>
</dbReference>
<keyword evidence="4" id="KW-0809">Transit peptide</keyword>
<dbReference type="GO" id="GO:0005975">
    <property type="term" value="P:carbohydrate metabolic process"/>
    <property type="evidence" value="ECO:0007669"/>
    <property type="project" value="TreeGrafter"/>
</dbReference>
<accession>A0A9W8MXT9</accession>
<dbReference type="PROSITE" id="PS00480">
    <property type="entry name" value="CITRATE_SYNTHASE"/>
    <property type="match status" value="1"/>
</dbReference>
<reference evidence="8" key="1">
    <citation type="submission" date="2022-07" db="EMBL/GenBank/DDBJ databases">
        <title>Genome Sequence of Agrocybe chaxingu.</title>
        <authorList>
            <person name="Buettner E."/>
        </authorList>
    </citation>
    <scope>NUCLEOTIDE SEQUENCE</scope>
    <source>
        <strain evidence="8">MP-N11</strain>
    </source>
</reference>
<organism evidence="8 9">
    <name type="scientific">Agrocybe chaxingu</name>
    <dbReference type="NCBI Taxonomy" id="84603"/>
    <lineage>
        <taxon>Eukaryota</taxon>
        <taxon>Fungi</taxon>
        <taxon>Dikarya</taxon>
        <taxon>Basidiomycota</taxon>
        <taxon>Agaricomycotina</taxon>
        <taxon>Agaricomycetes</taxon>
        <taxon>Agaricomycetidae</taxon>
        <taxon>Agaricales</taxon>
        <taxon>Agaricineae</taxon>
        <taxon>Strophariaceae</taxon>
        <taxon>Agrocybe</taxon>
    </lineage>
</organism>
<dbReference type="InterPro" id="IPR036969">
    <property type="entry name" value="Citrate_synthase_sf"/>
</dbReference>
<dbReference type="Pfam" id="PF00285">
    <property type="entry name" value="Citrate_synt"/>
    <property type="match status" value="1"/>
</dbReference>
<dbReference type="InterPro" id="IPR002020">
    <property type="entry name" value="Citrate_synthase"/>
</dbReference>
<dbReference type="GO" id="GO:0046912">
    <property type="term" value="F:acyltransferase activity, acyl groups converted into alkyl on transfer"/>
    <property type="evidence" value="ECO:0007669"/>
    <property type="project" value="InterPro"/>
</dbReference>
<gene>
    <name evidence="8" type="ORF">NLJ89_g2837</name>
</gene>
<evidence type="ECO:0000313" key="9">
    <source>
        <dbReference type="Proteomes" id="UP001148786"/>
    </source>
</evidence>
<keyword evidence="9" id="KW-1185">Reference proteome</keyword>
<dbReference type="InterPro" id="IPR010109">
    <property type="entry name" value="Citrate_synthase_euk"/>
</dbReference>
<dbReference type="OrthoDB" id="8017587at2759"/>
<dbReference type="GO" id="GO:0006101">
    <property type="term" value="P:citrate metabolic process"/>
    <property type="evidence" value="ECO:0007669"/>
    <property type="project" value="InterPro"/>
</dbReference>
<dbReference type="PRINTS" id="PR00143">
    <property type="entry name" value="CITRTSNTHASE"/>
</dbReference>
<keyword evidence="5" id="KW-0496">Mitochondrion</keyword>
<dbReference type="SUPFAM" id="SSF48256">
    <property type="entry name" value="Citrate synthase"/>
    <property type="match status" value="1"/>
</dbReference>
<dbReference type="FunFam" id="1.10.580.10:FF:000001">
    <property type="entry name" value="Citrate synthase"/>
    <property type="match status" value="1"/>
</dbReference>
<dbReference type="NCBIfam" id="NF007128">
    <property type="entry name" value="PRK09569.1"/>
    <property type="match status" value="1"/>
</dbReference>
<feature type="active site" evidence="6">
    <location>
        <position position="347"/>
    </location>
</feature>
<dbReference type="Proteomes" id="UP001148786">
    <property type="component" value="Unassembled WGS sequence"/>
</dbReference>
<comment type="caution">
    <text evidence="8">The sequence shown here is derived from an EMBL/GenBank/DDBJ whole genome shotgun (WGS) entry which is preliminary data.</text>
</comment>
<evidence type="ECO:0000313" key="8">
    <source>
        <dbReference type="EMBL" id="KAJ3513657.1"/>
    </source>
</evidence>
<name>A0A9W8MXT9_9AGAR</name>
<dbReference type="InterPro" id="IPR016143">
    <property type="entry name" value="Citrate_synth-like_sm_a-sub"/>
</dbReference>
<dbReference type="AlphaFoldDB" id="A0A9W8MXT9"/>
<evidence type="ECO:0000256" key="4">
    <source>
        <dbReference type="ARBA" id="ARBA00022946"/>
    </source>
</evidence>
<feature type="active site" evidence="6">
    <location>
        <position position="404"/>
    </location>
</feature>
<dbReference type="InterPro" id="IPR016142">
    <property type="entry name" value="Citrate_synth-like_lrg_a-sub"/>
</dbReference>
<evidence type="ECO:0000256" key="3">
    <source>
        <dbReference type="ARBA" id="ARBA00022679"/>
    </source>
</evidence>
<dbReference type="GO" id="GO:0006099">
    <property type="term" value="P:tricarboxylic acid cycle"/>
    <property type="evidence" value="ECO:0007669"/>
    <property type="project" value="InterPro"/>
</dbReference>
<evidence type="ECO:0000256" key="2">
    <source>
        <dbReference type="ARBA" id="ARBA00010566"/>
    </source>
</evidence>
<feature type="active site" evidence="6">
    <location>
        <position position="301"/>
    </location>
</feature>
<dbReference type="EMBL" id="JANKHO010000186">
    <property type="protein sequence ID" value="KAJ3513657.1"/>
    <property type="molecule type" value="Genomic_DNA"/>
</dbReference>
<dbReference type="FunFam" id="1.10.230.10:FF:000001">
    <property type="entry name" value="Citrate synthase"/>
    <property type="match status" value="1"/>
</dbReference>
<keyword evidence="3 7" id="KW-0808">Transferase</keyword>
<dbReference type="Gene3D" id="1.10.230.10">
    <property type="entry name" value="Cytochrome P450-Terp, domain 2"/>
    <property type="match status" value="1"/>
</dbReference>
<dbReference type="NCBIfam" id="TIGR01793">
    <property type="entry name" value="cit_synth_euk"/>
    <property type="match status" value="1"/>
</dbReference>
<proteinExistence type="inferred from homology"/>
<protein>
    <recommendedName>
        <fullName evidence="7">Citrate synthase</fullName>
    </recommendedName>
</protein>
<comment type="subcellular location">
    <subcellularLocation>
        <location evidence="1">Mitochondrion</location>
    </subcellularLocation>
</comment>
<evidence type="ECO:0000256" key="7">
    <source>
        <dbReference type="RuleBase" id="RU000441"/>
    </source>
</evidence>